<dbReference type="NCBIfam" id="TIGR00762">
    <property type="entry name" value="DegV"/>
    <property type="match status" value="1"/>
</dbReference>
<dbReference type="PANTHER" id="PTHR33434">
    <property type="entry name" value="DEGV DOMAIN-CONTAINING PROTEIN DR_1986-RELATED"/>
    <property type="match status" value="1"/>
</dbReference>
<dbReference type="Gene3D" id="3.30.1180.10">
    <property type="match status" value="1"/>
</dbReference>
<dbReference type="EMBL" id="NOZQ01000185">
    <property type="protein sequence ID" value="OYD14392.1"/>
    <property type="molecule type" value="Genomic_DNA"/>
</dbReference>
<dbReference type="Gene3D" id="3.40.50.10170">
    <property type="match status" value="1"/>
</dbReference>
<dbReference type="GO" id="GO:0008289">
    <property type="term" value="F:lipid binding"/>
    <property type="evidence" value="ECO:0007669"/>
    <property type="project" value="UniProtKB-KW"/>
</dbReference>
<accession>A0A235BQA8</accession>
<dbReference type="PROSITE" id="PS51482">
    <property type="entry name" value="DEGV"/>
    <property type="match status" value="1"/>
</dbReference>
<evidence type="ECO:0000313" key="2">
    <source>
        <dbReference type="EMBL" id="OYD14392.1"/>
    </source>
</evidence>
<gene>
    <name evidence="2" type="ORF">CH333_08100</name>
</gene>
<dbReference type="InterPro" id="IPR050270">
    <property type="entry name" value="DegV_domain_contain"/>
</dbReference>
<protein>
    <recommendedName>
        <fullName evidence="4">Fatty acid-binding protein DegV</fullName>
    </recommendedName>
</protein>
<comment type="caution">
    <text evidence="2">The sequence shown here is derived from an EMBL/GenBank/DDBJ whole genome shotgun (WGS) entry which is preliminary data.</text>
</comment>
<dbReference type="Proteomes" id="UP000215215">
    <property type="component" value="Unassembled WGS sequence"/>
</dbReference>
<evidence type="ECO:0008006" key="4">
    <source>
        <dbReference type="Google" id="ProtNLM"/>
    </source>
</evidence>
<dbReference type="SUPFAM" id="SSF82549">
    <property type="entry name" value="DAK1/DegV-like"/>
    <property type="match status" value="1"/>
</dbReference>
<dbReference type="AlphaFoldDB" id="A0A235BQA8"/>
<keyword evidence="1" id="KW-0446">Lipid-binding</keyword>
<dbReference type="PANTHER" id="PTHR33434:SF2">
    <property type="entry name" value="FATTY ACID-BINDING PROTEIN TM_1468"/>
    <property type="match status" value="1"/>
</dbReference>
<sequence>MIAIIGDSTGSMTRQMAEHYGVTVMPYYVLYGGKSHKETFDFDTLNYYKNVMPGDKIPTTSQPSIDDFSRIYEETLKTHDSIIHLTLSSGLSRGYETAKKAREKFGKEKIYVYDSFTAIGKQALLTVEAARRRDRGETMEEIIEGVKSEDKFMGLFGIFETLKYLAKGGRIGRAQALIGGLLSIKPILSTKDGIVTPLGKVRTHNQGLNWIIEKIKKDMEKSGRKKLIAVVEDAANDEWADRAEERLRSEFDIIKLWRTRMSVVIGTHIGPGAWAISYHLLPN</sequence>
<organism evidence="2 3">
    <name type="scientific">candidate division WOR-3 bacterium JGI_Cruoil_03_44_89</name>
    <dbReference type="NCBI Taxonomy" id="1973748"/>
    <lineage>
        <taxon>Bacteria</taxon>
        <taxon>Bacteria division WOR-3</taxon>
    </lineage>
</organism>
<evidence type="ECO:0000256" key="1">
    <source>
        <dbReference type="ARBA" id="ARBA00023121"/>
    </source>
</evidence>
<dbReference type="Pfam" id="PF02645">
    <property type="entry name" value="DegV"/>
    <property type="match status" value="1"/>
</dbReference>
<dbReference type="InterPro" id="IPR003797">
    <property type="entry name" value="DegV"/>
</dbReference>
<dbReference type="InterPro" id="IPR043168">
    <property type="entry name" value="DegV_C"/>
</dbReference>
<name>A0A235BQA8_UNCW3</name>
<evidence type="ECO:0000313" key="3">
    <source>
        <dbReference type="Proteomes" id="UP000215215"/>
    </source>
</evidence>
<reference evidence="2 3" key="1">
    <citation type="submission" date="2017-07" db="EMBL/GenBank/DDBJ databases">
        <title>Recovery of genomes from metagenomes via a dereplication, aggregation, and scoring strategy.</title>
        <authorList>
            <person name="Sieber C.M."/>
            <person name="Probst A.J."/>
            <person name="Sharrar A."/>
            <person name="Thomas B.C."/>
            <person name="Hess M."/>
            <person name="Tringe S.G."/>
            <person name="Banfield J.F."/>
        </authorList>
    </citation>
    <scope>NUCLEOTIDE SEQUENCE [LARGE SCALE GENOMIC DNA]</scope>
    <source>
        <strain evidence="2">JGI_Cruoil_03_44_89</strain>
    </source>
</reference>
<proteinExistence type="predicted"/>